<organism evidence="3 4">
    <name type="scientific">Corynascus novoguineensis</name>
    <dbReference type="NCBI Taxonomy" id="1126955"/>
    <lineage>
        <taxon>Eukaryota</taxon>
        <taxon>Fungi</taxon>
        <taxon>Dikarya</taxon>
        <taxon>Ascomycota</taxon>
        <taxon>Pezizomycotina</taxon>
        <taxon>Sordariomycetes</taxon>
        <taxon>Sordariomycetidae</taxon>
        <taxon>Sordariales</taxon>
        <taxon>Chaetomiaceae</taxon>
        <taxon>Corynascus</taxon>
    </lineage>
</organism>
<proteinExistence type="predicted"/>
<keyword evidence="1" id="KW-0479">Metal-binding</keyword>
<dbReference type="SUPFAM" id="SSF63393">
    <property type="entry name" value="RNA polymerase subunits"/>
    <property type="match status" value="1"/>
</dbReference>
<accession>A0AAN7CUM1</accession>
<dbReference type="GO" id="GO:0003677">
    <property type="term" value="F:DNA binding"/>
    <property type="evidence" value="ECO:0007669"/>
    <property type="project" value="InterPro"/>
</dbReference>
<dbReference type="GO" id="GO:0046872">
    <property type="term" value="F:metal ion binding"/>
    <property type="evidence" value="ECO:0007669"/>
    <property type="project" value="UniProtKB-KW"/>
</dbReference>
<sequence>ILSQFSIRCTNIVSVSQTVVSLNQPEVLLPRPRLNTGRASYATPDEKVYYICWSCNQLSGFKTNDMLRCLSCGGMIMFKPRVKQSATIKSRISVRKLNHLCRLLQYSAD</sequence>
<comment type="caution">
    <text evidence="3">The sequence shown here is derived from an EMBL/GenBank/DDBJ whole genome shotgun (WGS) entry which is preliminary data.</text>
</comment>
<dbReference type="GO" id="GO:0003899">
    <property type="term" value="F:DNA-directed RNA polymerase activity"/>
    <property type="evidence" value="ECO:0007669"/>
    <property type="project" value="InterPro"/>
</dbReference>
<dbReference type="InterPro" id="IPR029040">
    <property type="entry name" value="RPABC4/Spt4"/>
</dbReference>
<protein>
    <submittedName>
        <fullName evidence="3">Uncharacterized protein</fullName>
    </submittedName>
</protein>
<keyword evidence="4" id="KW-1185">Reference proteome</keyword>
<name>A0AAN7CUM1_9PEZI</name>
<dbReference type="SMART" id="SM00659">
    <property type="entry name" value="RPOLCX"/>
    <property type="match status" value="1"/>
</dbReference>
<dbReference type="InterPro" id="IPR006591">
    <property type="entry name" value="RNAP_P/RPABC4"/>
</dbReference>
<dbReference type="EMBL" id="MU857641">
    <property type="protein sequence ID" value="KAK4248201.1"/>
    <property type="molecule type" value="Genomic_DNA"/>
</dbReference>
<dbReference type="Pfam" id="PF03604">
    <property type="entry name" value="Zn_ribbon_RPAB4"/>
    <property type="match status" value="1"/>
</dbReference>
<reference evidence="3" key="1">
    <citation type="journal article" date="2023" name="Mol. Phylogenet. Evol.">
        <title>Genome-scale phylogeny and comparative genomics of the fungal order Sordariales.</title>
        <authorList>
            <person name="Hensen N."/>
            <person name="Bonometti L."/>
            <person name="Westerberg I."/>
            <person name="Brannstrom I.O."/>
            <person name="Guillou S."/>
            <person name="Cros-Aarteil S."/>
            <person name="Calhoun S."/>
            <person name="Haridas S."/>
            <person name="Kuo A."/>
            <person name="Mondo S."/>
            <person name="Pangilinan J."/>
            <person name="Riley R."/>
            <person name="LaButti K."/>
            <person name="Andreopoulos B."/>
            <person name="Lipzen A."/>
            <person name="Chen C."/>
            <person name="Yan M."/>
            <person name="Daum C."/>
            <person name="Ng V."/>
            <person name="Clum A."/>
            <person name="Steindorff A."/>
            <person name="Ohm R.A."/>
            <person name="Martin F."/>
            <person name="Silar P."/>
            <person name="Natvig D.O."/>
            <person name="Lalanne C."/>
            <person name="Gautier V."/>
            <person name="Ament-Velasquez S.L."/>
            <person name="Kruys A."/>
            <person name="Hutchinson M.I."/>
            <person name="Powell A.J."/>
            <person name="Barry K."/>
            <person name="Miller A.N."/>
            <person name="Grigoriev I.V."/>
            <person name="Debuchy R."/>
            <person name="Gladieux P."/>
            <person name="Hiltunen Thoren M."/>
            <person name="Johannesson H."/>
        </authorList>
    </citation>
    <scope>NUCLEOTIDE SEQUENCE</scope>
    <source>
        <strain evidence="3">CBS 359.72</strain>
    </source>
</reference>
<evidence type="ECO:0000256" key="1">
    <source>
        <dbReference type="ARBA" id="ARBA00022723"/>
    </source>
</evidence>
<gene>
    <name evidence="3" type="ORF">C7999DRAFT_13845</name>
</gene>
<dbReference type="Proteomes" id="UP001303647">
    <property type="component" value="Unassembled WGS sequence"/>
</dbReference>
<reference evidence="3" key="2">
    <citation type="submission" date="2023-05" db="EMBL/GenBank/DDBJ databases">
        <authorList>
            <consortium name="Lawrence Berkeley National Laboratory"/>
            <person name="Steindorff A."/>
            <person name="Hensen N."/>
            <person name="Bonometti L."/>
            <person name="Westerberg I."/>
            <person name="Brannstrom I.O."/>
            <person name="Guillou S."/>
            <person name="Cros-Aarteil S."/>
            <person name="Calhoun S."/>
            <person name="Haridas S."/>
            <person name="Kuo A."/>
            <person name="Mondo S."/>
            <person name="Pangilinan J."/>
            <person name="Riley R."/>
            <person name="Labutti K."/>
            <person name="Andreopoulos B."/>
            <person name="Lipzen A."/>
            <person name="Chen C."/>
            <person name="Yanf M."/>
            <person name="Daum C."/>
            <person name="Ng V."/>
            <person name="Clum A."/>
            <person name="Ohm R."/>
            <person name="Martin F."/>
            <person name="Silar P."/>
            <person name="Natvig D."/>
            <person name="Lalanne C."/>
            <person name="Gautier V."/>
            <person name="Ament-Velasquez S.L."/>
            <person name="Kruys A."/>
            <person name="Hutchinson M.I."/>
            <person name="Powell A.J."/>
            <person name="Barry K."/>
            <person name="Miller A.N."/>
            <person name="Grigoriev I.V."/>
            <person name="Debuchy R."/>
            <person name="Gladieux P."/>
            <person name="Thoren M.H."/>
            <person name="Johannesson H."/>
        </authorList>
    </citation>
    <scope>NUCLEOTIDE SEQUENCE</scope>
    <source>
        <strain evidence="3">CBS 359.72</strain>
    </source>
</reference>
<dbReference type="AlphaFoldDB" id="A0AAN7CUM1"/>
<dbReference type="GO" id="GO:0006351">
    <property type="term" value="P:DNA-templated transcription"/>
    <property type="evidence" value="ECO:0007669"/>
    <property type="project" value="InterPro"/>
</dbReference>
<keyword evidence="2" id="KW-0862">Zinc</keyword>
<feature type="non-terminal residue" evidence="3">
    <location>
        <position position="1"/>
    </location>
</feature>
<evidence type="ECO:0000313" key="4">
    <source>
        <dbReference type="Proteomes" id="UP001303647"/>
    </source>
</evidence>
<evidence type="ECO:0000256" key="2">
    <source>
        <dbReference type="ARBA" id="ARBA00022833"/>
    </source>
</evidence>
<evidence type="ECO:0000313" key="3">
    <source>
        <dbReference type="EMBL" id="KAK4248201.1"/>
    </source>
</evidence>
<dbReference type="Gene3D" id="2.20.28.30">
    <property type="entry name" value="RNA polymerase ii, chain L"/>
    <property type="match status" value="1"/>
</dbReference>